<dbReference type="PROSITE" id="PS51068">
    <property type="entry name" value="FPG_CAT"/>
    <property type="match status" value="1"/>
</dbReference>
<dbReference type="PANTHER" id="PTHR22993:SF9">
    <property type="entry name" value="FORMAMIDOPYRIMIDINE-DNA GLYCOSYLASE"/>
    <property type="match status" value="1"/>
</dbReference>
<evidence type="ECO:0000256" key="14">
    <source>
        <dbReference type="PROSITE-ProRule" id="PRU00391"/>
    </source>
</evidence>
<keyword evidence="12" id="KW-0511">Multifunctional enzyme</keyword>
<dbReference type="Pfam" id="PF06831">
    <property type="entry name" value="H2TH"/>
    <property type="match status" value="1"/>
</dbReference>
<dbReference type="InterPro" id="IPR035937">
    <property type="entry name" value="FPG_N"/>
</dbReference>
<comment type="similarity">
    <text evidence="3">Belongs to the FPG family.</text>
</comment>
<comment type="catalytic activity">
    <reaction evidence="1">
        <text>Hydrolysis of DNA containing ring-opened 7-methylguanine residues, releasing 2,6-diamino-4-hydroxy-5-(N-methyl)formamidopyrimidine.</text>
        <dbReference type="EC" id="3.2.2.23"/>
    </reaction>
</comment>
<dbReference type="EMBL" id="PEXU01000028">
    <property type="protein sequence ID" value="PIS42680.1"/>
    <property type="molecule type" value="Genomic_DNA"/>
</dbReference>
<name>A0A2H0YW23_9BACT</name>
<dbReference type="SMART" id="SM01232">
    <property type="entry name" value="H2TH"/>
    <property type="match status" value="1"/>
</dbReference>
<evidence type="ECO:0000256" key="5">
    <source>
        <dbReference type="ARBA" id="ARBA00022763"/>
    </source>
</evidence>
<evidence type="ECO:0000256" key="13">
    <source>
        <dbReference type="ARBA" id="ARBA00023295"/>
    </source>
</evidence>
<keyword evidence="5" id="KW-0227">DNA damage</keyword>
<dbReference type="Pfam" id="PF06827">
    <property type="entry name" value="zf-FPG_IleRS"/>
    <property type="match status" value="1"/>
</dbReference>
<dbReference type="GO" id="GO:0034039">
    <property type="term" value="F:8-oxo-7,8-dihydroguanine DNA N-glycosylase activity"/>
    <property type="evidence" value="ECO:0007669"/>
    <property type="project" value="TreeGrafter"/>
</dbReference>
<dbReference type="InterPro" id="IPR010663">
    <property type="entry name" value="Znf_FPG/IleRS"/>
</dbReference>
<feature type="domain" description="FPG-type" evidence="15">
    <location>
        <begin position="228"/>
        <end position="260"/>
    </location>
</feature>
<evidence type="ECO:0000256" key="9">
    <source>
        <dbReference type="ARBA" id="ARBA00023125"/>
    </source>
</evidence>
<protein>
    <submittedName>
        <fullName evidence="17">Uncharacterized protein</fullName>
    </submittedName>
</protein>
<dbReference type="InterPro" id="IPR010979">
    <property type="entry name" value="Ribosomal_uS13-like_H2TH"/>
</dbReference>
<keyword evidence="7" id="KW-0378">Hydrolase</keyword>
<evidence type="ECO:0000259" key="16">
    <source>
        <dbReference type="PROSITE" id="PS51068"/>
    </source>
</evidence>
<evidence type="ECO:0000259" key="15">
    <source>
        <dbReference type="PROSITE" id="PS51066"/>
    </source>
</evidence>
<sequence length="260" mass="29782">MPELPDLEIYKENLKSKILNKKIIGASVLKPQVLKQLSASNFNRKTVGKTVKNIERQGKFLVFNFSSKEKMVIHLMLYGQLQWVKTTEKKSADACLILEFKDNSLRFVDGTAWMKVTFDSKEIDKVGLEPLSVEFTKEKLQKILKKKRLGNVKERLVDQKLIAGIGNAYVDEILWKARIHPARVASLLKNNEIKSLYQAIPKILREAVGEVRKRLKGEVSGEPRDFLAIHRKKECPQCGAKIKRIELNKKGTYFCPSCQK</sequence>
<organism evidence="17 18">
    <name type="scientific">Candidatus Kerfeldbacteria bacterium CG08_land_8_20_14_0_20_40_16</name>
    <dbReference type="NCBI Taxonomy" id="2014244"/>
    <lineage>
        <taxon>Bacteria</taxon>
        <taxon>Candidatus Kerfeldiibacteriota</taxon>
    </lineage>
</organism>
<gene>
    <name evidence="17" type="ORF">COT24_02280</name>
</gene>
<comment type="cofactor">
    <cofactor evidence="2">
        <name>Zn(2+)</name>
        <dbReference type="ChEBI" id="CHEBI:29105"/>
    </cofactor>
</comment>
<dbReference type="InterPro" id="IPR000214">
    <property type="entry name" value="Znf_DNA_glyclase/AP_lyase"/>
</dbReference>
<evidence type="ECO:0000256" key="3">
    <source>
        <dbReference type="ARBA" id="ARBA00009409"/>
    </source>
</evidence>
<dbReference type="GO" id="GO:0016829">
    <property type="term" value="F:lyase activity"/>
    <property type="evidence" value="ECO:0007669"/>
    <property type="project" value="UniProtKB-KW"/>
</dbReference>
<evidence type="ECO:0000256" key="2">
    <source>
        <dbReference type="ARBA" id="ARBA00001947"/>
    </source>
</evidence>
<feature type="domain" description="Formamidopyrimidine-DNA glycosylase catalytic" evidence="16">
    <location>
        <begin position="2"/>
        <end position="114"/>
    </location>
</feature>
<evidence type="ECO:0000256" key="8">
    <source>
        <dbReference type="ARBA" id="ARBA00022833"/>
    </source>
</evidence>
<evidence type="ECO:0000256" key="11">
    <source>
        <dbReference type="ARBA" id="ARBA00023239"/>
    </source>
</evidence>
<dbReference type="Gene3D" id="1.10.8.50">
    <property type="match status" value="1"/>
</dbReference>
<evidence type="ECO:0000256" key="10">
    <source>
        <dbReference type="ARBA" id="ARBA00023204"/>
    </source>
</evidence>
<evidence type="ECO:0000256" key="1">
    <source>
        <dbReference type="ARBA" id="ARBA00001668"/>
    </source>
</evidence>
<dbReference type="Pfam" id="PF01149">
    <property type="entry name" value="Fapy_DNA_glyco"/>
    <property type="match status" value="1"/>
</dbReference>
<dbReference type="SUPFAM" id="SSF81624">
    <property type="entry name" value="N-terminal domain of MutM-like DNA repair proteins"/>
    <property type="match status" value="1"/>
</dbReference>
<dbReference type="SUPFAM" id="SSF46946">
    <property type="entry name" value="S13-like H2TH domain"/>
    <property type="match status" value="1"/>
</dbReference>
<dbReference type="AlphaFoldDB" id="A0A2H0YW23"/>
<dbReference type="InterPro" id="IPR015886">
    <property type="entry name" value="H2TH_FPG"/>
</dbReference>
<evidence type="ECO:0000256" key="4">
    <source>
        <dbReference type="ARBA" id="ARBA00022723"/>
    </source>
</evidence>
<dbReference type="SMART" id="SM00898">
    <property type="entry name" value="Fapy_DNA_glyco"/>
    <property type="match status" value="1"/>
</dbReference>
<keyword evidence="11" id="KW-0456">Lyase</keyword>
<keyword evidence="9" id="KW-0238">DNA-binding</keyword>
<evidence type="ECO:0000313" key="18">
    <source>
        <dbReference type="Proteomes" id="UP000231542"/>
    </source>
</evidence>
<evidence type="ECO:0000256" key="7">
    <source>
        <dbReference type="ARBA" id="ARBA00022801"/>
    </source>
</evidence>
<dbReference type="InterPro" id="IPR012319">
    <property type="entry name" value="FPG_cat"/>
</dbReference>
<keyword evidence="6 14" id="KW-0863">Zinc-finger</keyword>
<keyword evidence="8" id="KW-0862">Zinc</keyword>
<keyword evidence="13" id="KW-0326">Glycosidase</keyword>
<keyword evidence="4" id="KW-0479">Metal-binding</keyword>
<evidence type="ECO:0000256" key="12">
    <source>
        <dbReference type="ARBA" id="ARBA00023268"/>
    </source>
</evidence>
<dbReference type="GO" id="GO:0008270">
    <property type="term" value="F:zinc ion binding"/>
    <property type="evidence" value="ECO:0007669"/>
    <property type="project" value="UniProtKB-KW"/>
</dbReference>
<keyword evidence="10" id="KW-0234">DNA repair</keyword>
<dbReference type="Proteomes" id="UP000231542">
    <property type="component" value="Unassembled WGS sequence"/>
</dbReference>
<dbReference type="PROSITE" id="PS51066">
    <property type="entry name" value="ZF_FPG_2"/>
    <property type="match status" value="1"/>
</dbReference>
<dbReference type="GO" id="GO:0003906">
    <property type="term" value="F:DNA-(apurinic or apyrimidinic site) endonuclease activity"/>
    <property type="evidence" value="ECO:0007669"/>
    <property type="project" value="InterPro"/>
</dbReference>
<evidence type="ECO:0000256" key="6">
    <source>
        <dbReference type="ARBA" id="ARBA00022771"/>
    </source>
</evidence>
<reference evidence="17 18" key="1">
    <citation type="submission" date="2017-09" db="EMBL/GenBank/DDBJ databases">
        <title>Depth-based differentiation of microbial function through sediment-hosted aquifers and enrichment of novel symbionts in the deep terrestrial subsurface.</title>
        <authorList>
            <person name="Probst A.J."/>
            <person name="Ladd B."/>
            <person name="Jarett J.K."/>
            <person name="Geller-Mcgrath D.E."/>
            <person name="Sieber C.M."/>
            <person name="Emerson J.B."/>
            <person name="Anantharaman K."/>
            <person name="Thomas B.C."/>
            <person name="Malmstrom R."/>
            <person name="Stieglmeier M."/>
            <person name="Klingl A."/>
            <person name="Woyke T."/>
            <person name="Ryan C.M."/>
            <person name="Banfield J.F."/>
        </authorList>
    </citation>
    <scope>NUCLEOTIDE SEQUENCE [LARGE SCALE GENOMIC DNA]</scope>
    <source>
        <strain evidence="17">CG08_land_8_20_14_0_20_40_16</strain>
    </source>
</reference>
<evidence type="ECO:0000313" key="17">
    <source>
        <dbReference type="EMBL" id="PIS42680.1"/>
    </source>
</evidence>
<dbReference type="GO" id="GO:0006284">
    <property type="term" value="P:base-excision repair"/>
    <property type="evidence" value="ECO:0007669"/>
    <property type="project" value="InterPro"/>
</dbReference>
<dbReference type="GO" id="GO:0003684">
    <property type="term" value="F:damaged DNA binding"/>
    <property type="evidence" value="ECO:0007669"/>
    <property type="project" value="InterPro"/>
</dbReference>
<comment type="caution">
    <text evidence="17">The sequence shown here is derived from an EMBL/GenBank/DDBJ whole genome shotgun (WGS) entry which is preliminary data.</text>
</comment>
<proteinExistence type="inferred from homology"/>
<dbReference type="Gene3D" id="3.20.190.10">
    <property type="entry name" value="MutM-like, N-terminal"/>
    <property type="match status" value="1"/>
</dbReference>
<dbReference type="PANTHER" id="PTHR22993">
    <property type="entry name" value="FORMAMIDOPYRIMIDINE-DNA GLYCOSYLASE"/>
    <property type="match status" value="1"/>
</dbReference>
<dbReference type="SUPFAM" id="SSF57716">
    <property type="entry name" value="Glucocorticoid receptor-like (DNA-binding domain)"/>
    <property type="match status" value="1"/>
</dbReference>
<accession>A0A2H0YW23</accession>